<dbReference type="AlphaFoldDB" id="A0A428PQA1"/>
<keyword evidence="1" id="KW-0472">Membrane</keyword>
<feature type="domain" description="PhoD-like phosphatase metallophosphatase" evidence="2">
    <location>
        <begin position="245"/>
        <end position="506"/>
    </location>
</feature>
<dbReference type="OrthoDB" id="2100241at2759"/>
<dbReference type="Gene3D" id="3.60.21.70">
    <property type="entry name" value="PhoD-like phosphatase"/>
    <property type="match status" value="1"/>
</dbReference>
<dbReference type="InterPro" id="IPR018946">
    <property type="entry name" value="PhoD-like_MPP"/>
</dbReference>
<keyword evidence="4" id="KW-1185">Reference proteome</keyword>
<dbReference type="PANTHER" id="PTHR43606:SF2">
    <property type="entry name" value="ALKALINE PHOSPHATASE FAMILY PROTEIN (AFU_ORTHOLOGUE AFUA_5G03860)"/>
    <property type="match status" value="1"/>
</dbReference>
<dbReference type="STRING" id="1325734.A0A428PQA1"/>
<name>A0A428PQA1_9HYPO</name>
<evidence type="ECO:0000313" key="4">
    <source>
        <dbReference type="Proteomes" id="UP000288168"/>
    </source>
</evidence>
<organism evidence="3 4">
    <name type="scientific">Fusarium duplospermum</name>
    <dbReference type="NCBI Taxonomy" id="1325734"/>
    <lineage>
        <taxon>Eukaryota</taxon>
        <taxon>Fungi</taxon>
        <taxon>Dikarya</taxon>
        <taxon>Ascomycota</taxon>
        <taxon>Pezizomycotina</taxon>
        <taxon>Sordariomycetes</taxon>
        <taxon>Hypocreomycetidae</taxon>
        <taxon>Hypocreales</taxon>
        <taxon>Nectriaceae</taxon>
        <taxon>Fusarium</taxon>
        <taxon>Fusarium solani species complex</taxon>
    </lineage>
</organism>
<dbReference type="PANTHER" id="PTHR43606">
    <property type="entry name" value="PHOSPHATASE, PUTATIVE (AFU_ORTHOLOGUE AFUA_6G08710)-RELATED"/>
    <property type="match status" value="1"/>
</dbReference>
<dbReference type="SUPFAM" id="SSF56300">
    <property type="entry name" value="Metallo-dependent phosphatases"/>
    <property type="match status" value="1"/>
</dbReference>
<dbReference type="InterPro" id="IPR029052">
    <property type="entry name" value="Metallo-depent_PP-like"/>
</dbReference>
<evidence type="ECO:0000259" key="2">
    <source>
        <dbReference type="Pfam" id="PF09423"/>
    </source>
</evidence>
<evidence type="ECO:0000313" key="3">
    <source>
        <dbReference type="EMBL" id="RSL55218.1"/>
    </source>
</evidence>
<dbReference type="Pfam" id="PF09423">
    <property type="entry name" value="PhoD"/>
    <property type="match status" value="1"/>
</dbReference>
<feature type="transmembrane region" description="Helical" evidence="1">
    <location>
        <begin position="6"/>
        <end position="30"/>
    </location>
</feature>
<keyword evidence="1" id="KW-0812">Transmembrane</keyword>
<protein>
    <recommendedName>
        <fullName evidence="2">PhoD-like phosphatase metallophosphatase domain-containing protein</fullName>
    </recommendedName>
</protein>
<comment type="caution">
    <text evidence="3">The sequence shown here is derived from an EMBL/GenBank/DDBJ whole genome shotgun (WGS) entry which is preliminary data.</text>
</comment>
<evidence type="ECO:0000256" key="1">
    <source>
        <dbReference type="SAM" id="Phobius"/>
    </source>
</evidence>
<gene>
    <name evidence="3" type="ORF">CEP54_009489</name>
</gene>
<reference evidence="3 4" key="1">
    <citation type="submission" date="2017-06" db="EMBL/GenBank/DDBJ databases">
        <title>Comparative genomic analysis of Ambrosia Fusariam Clade fungi.</title>
        <authorList>
            <person name="Stajich J.E."/>
            <person name="Carrillo J."/>
            <person name="Kijimoto T."/>
            <person name="Eskalen A."/>
            <person name="O'Donnell K."/>
            <person name="Kasson M."/>
        </authorList>
    </citation>
    <scope>NUCLEOTIDE SEQUENCE [LARGE SCALE GENOMIC DNA]</scope>
    <source>
        <strain evidence="3 4">NRRL62584</strain>
    </source>
</reference>
<feature type="transmembrane region" description="Helical" evidence="1">
    <location>
        <begin position="87"/>
        <end position="108"/>
    </location>
</feature>
<sequence length="541" mass="61867">MNGNTVVVSVLDALIAVASLTLRYTSILFVRFHPLGKRYLDRIYWSFAIFLFAFITQAFFFRRLSLRLKRRRGLAILLAFFDDARPFSTALGFLVNLCCLAAVLDFLFRGHILHQSNDISFSRVGFVDSSTARVVIRAPSSDYVDITITSGSGASGAKVDPILISRKFDYTGTFLIDGLVPNTSYTYETNASHTGSFHTSVLPQDLKRWSLISSSCIKPFYPYNPLDHGLRIKGLEHLNNYVSKSPVEMMLFLGDFIYIDLPIPLGWDAEAYYTAYRQSYASPSWSPQLRALPWLHVYDDHEIINDWAANETGLYGTAMQPFWSYQGHANPPTEFGAGETYYTFQRGDVSFFVLDTRRYRSDNAMADGPEKTMLGEEQRTALVQWLESDTDYKVVVSSVPFTRNWRGPDSADSWSGYLWEREQILDTMKQNGGAIILSGDRHEHATTKFPPKNSGETPVIEFSTSPLNQFYEPFDRFHREIEDTDISIHSHPWGTSKFGVVSFDTTKKDRLLLHYDLFVDGSRVWQYDWEVQRREGGQRQM</sequence>
<dbReference type="Proteomes" id="UP000288168">
    <property type="component" value="Unassembled WGS sequence"/>
</dbReference>
<dbReference type="CDD" id="cd07389">
    <property type="entry name" value="MPP_PhoD"/>
    <property type="match status" value="1"/>
</dbReference>
<keyword evidence="1" id="KW-1133">Transmembrane helix</keyword>
<dbReference type="InterPro" id="IPR038607">
    <property type="entry name" value="PhoD-like_sf"/>
</dbReference>
<dbReference type="InterPro" id="IPR052900">
    <property type="entry name" value="Phospholipid_Metab_Enz"/>
</dbReference>
<feature type="transmembrane region" description="Helical" evidence="1">
    <location>
        <begin position="42"/>
        <end position="61"/>
    </location>
</feature>
<accession>A0A428PQA1</accession>
<proteinExistence type="predicted"/>
<dbReference type="EMBL" id="NKCI01000103">
    <property type="protein sequence ID" value="RSL55218.1"/>
    <property type="molecule type" value="Genomic_DNA"/>
</dbReference>